<sequence>MGREIDIVEVAGKKKVRVIQSEYVECDFGRNPECRRYWDLGEDMDGFDGVRVSQKLVKVIDQMLEDGIKIGEYDGEGDNDTDMLPAFMDHMYRFLKIAEDNPGAYFISDINLNKDIILPNGEKCSLKEPKKFPILYYGEHPILGMCEIKTYGDAMDMVKVAKHHGDEVNAAKWAVLAESLERDDDYDEGDSGDDE</sequence>
<reference evidence="1" key="1">
    <citation type="submission" date="2018-10" db="EMBL/GenBank/DDBJ databases">
        <title>Hidden diversity of soil giant viruses.</title>
        <authorList>
            <person name="Schulz F."/>
            <person name="Alteio L."/>
            <person name="Goudeau D."/>
            <person name="Ryan E.M."/>
            <person name="Malmstrom R.R."/>
            <person name="Blanchard J."/>
            <person name="Woyke T."/>
        </authorList>
    </citation>
    <scope>NUCLEOTIDE SEQUENCE</scope>
    <source>
        <strain evidence="1">HYV1</strain>
    </source>
</reference>
<gene>
    <name evidence="1" type="ORF">Hyperionvirus21_11</name>
</gene>
<protein>
    <submittedName>
        <fullName evidence="1">Uncharacterized protein</fullName>
    </submittedName>
</protein>
<accession>A0A3G5AAM7</accession>
<name>A0A3G5AAM7_9VIRU</name>
<evidence type="ECO:0000313" key="1">
    <source>
        <dbReference type="EMBL" id="AYV84277.1"/>
    </source>
</evidence>
<organism evidence="1">
    <name type="scientific">Hyperionvirus sp</name>
    <dbReference type="NCBI Taxonomy" id="2487770"/>
    <lineage>
        <taxon>Viruses</taxon>
        <taxon>Varidnaviria</taxon>
        <taxon>Bamfordvirae</taxon>
        <taxon>Nucleocytoviricota</taxon>
        <taxon>Megaviricetes</taxon>
        <taxon>Imitervirales</taxon>
        <taxon>Mimiviridae</taxon>
        <taxon>Klosneuvirinae</taxon>
    </lineage>
</organism>
<dbReference type="EMBL" id="MK072403">
    <property type="protein sequence ID" value="AYV84277.1"/>
    <property type="molecule type" value="Genomic_DNA"/>
</dbReference>
<proteinExistence type="predicted"/>